<evidence type="ECO:0000313" key="1">
    <source>
        <dbReference type="EMBL" id="CAH3186525.1"/>
    </source>
</evidence>
<feature type="non-terminal residue" evidence="1">
    <location>
        <position position="144"/>
    </location>
</feature>
<comment type="caution">
    <text evidence="1">The sequence shown here is derived from an EMBL/GenBank/DDBJ whole genome shotgun (WGS) entry which is preliminary data.</text>
</comment>
<keyword evidence="2" id="KW-1185">Reference proteome</keyword>
<accession>A0ABN8S8D1</accession>
<protein>
    <submittedName>
        <fullName evidence="1">Uncharacterized protein</fullName>
    </submittedName>
</protein>
<dbReference type="Proteomes" id="UP001159427">
    <property type="component" value="Unassembled WGS sequence"/>
</dbReference>
<organism evidence="1 2">
    <name type="scientific">Porites evermanni</name>
    <dbReference type="NCBI Taxonomy" id="104178"/>
    <lineage>
        <taxon>Eukaryota</taxon>
        <taxon>Metazoa</taxon>
        <taxon>Cnidaria</taxon>
        <taxon>Anthozoa</taxon>
        <taxon>Hexacorallia</taxon>
        <taxon>Scleractinia</taxon>
        <taxon>Fungiina</taxon>
        <taxon>Poritidae</taxon>
        <taxon>Porites</taxon>
    </lineage>
</organism>
<name>A0ABN8S8D1_9CNID</name>
<dbReference type="EMBL" id="CALNXI010002342">
    <property type="protein sequence ID" value="CAH3186525.1"/>
    <property type="molecule type" value="Genomic_DNA"/>
</dbReference>
<gene>
    <name evidence="1" type="ORF">PEVE_00016945</name>
</gene>
<proteinExistence type="predicted"/>
<sequence>MATEGRVSPVRSQCQCDVLTMSSRTQRYYRKKAEQAIEGVLESIAPGNASWLYHQVMQRRIRLQAAGGIVEDTLVRGASLKKSLAGLDSTQTDGVQVLATLEDITHQLKQAGEIQTPPIITVGIRVVTTFNKLTEYQYLLLCVL</sequence>
<evidence type="ECO:0000313" key="2">
    <source>
        <dbReference type="Proteomes" id="UP001159427"/>
    </source>
</evidence>
<reference evidence="1 2" key="1">
    <citation type="submission" date="2022-05" db="EMBL/GenBank/DDBJ databases">
        <authorList>
            <consortium name="Genoscope - CEA"/>
            <person name="William W."/>
        </authorList>
    </citation>
    <scope>NUCLEOTIDE SEQUENCE [LARGE SCALE GENOMIC DNA]</scope>
</reference>